<sequence length="218" mass="23455">MLSRKSSLLTNALAMCCLFLLSTPASAALITLYIDGYNDCAGYFGQGFDSCSIFAADAPEIEISSVIAKFGDGNETNASKYPSIDGSEFSFTPGTSGNWSYTPEGDDPGVRFWVAKAGNGFNLFWEVSDEDFNATDVCNMGTNANTYACMNAALTVTSGYWITPLNRGGQRADLSHLTFYNGEGDVPPQEVPETNSWLLLGVALLSLTVYSRRPCTTD</sequence>
<dbReference type="EMBL" id="SWDB01000032">
    <property type="protein sequence ID" value="TKB43965.1"/>
    <property type="molecule type" value="Genomic_DNA"/>
</dbReference>
<dbReference type="RefSeq" id="WP_136736767.1">
    <property type="nucleotide sequence ID" value="NZ_SWDB01000032.1"/>
</dbReference>
<gene>
    <name evidence="2" type="ORF">E8M12_13390</name>
</gene>
<dbReference type="Proteomes" id="UP000307999">
    <property type="component" value="Unassembled WGS sequence"/>
</dbReference>
<name>A0A4U1B2K8_9GAMM</name>
<organism evidence="2 3">
    <name type="scientific">Thalassotalea mangrovi</name>
    <dbReference type="NCBI Taxonomy" id="2572245"/>
    <lineage>
        <taxon>Bacteria</taxon>
        <taxon>Pseudomonadati</taxon>
        <taxon>Pseudomonadota</taxon>
        <taxon>Gammaproteobacteria</taxon>
        <taxon>Alteromonadales</taxon>
        <taxon>Colwelliaceae</taxon>
        <taxon>Thalassotalea</taxon>
    </lineage>
</organism>
<dbReference type="AlphaFoldDB" id="A0A4U1B2K8"/>
<accession>A0A4U1B2K8</accession>
<proteinExistence type="predicted"/>
<evidence type="ECO:0000256" key="1">
    <source>
        <dbReference type="SAM" id="SignalP"/>
    </source>
</evidence>
<comment type="caution">
    <text evidence="2">The sequence shown here is derived from an EMBL/GenBank/DDBJ whole genome shotgun (WGS) entry which is preliminary data.</text>
</comment>
<evidence type="ECO:0000313" key="3">
    <source>
        <dbReference type="Proteomes" id="UP000307999"/>
    </source>
</evidence>
<feature type="signal peptide" evidence="1">
    <location>
        <begin position="1"/>
        <end position="27"/>
    </location>
</feature>
<reference evidence="2 3" key="1">
    <citation type="submission" date="2019-04" db="EMBL/GenBank/DDBJ databases">
        <title>Thalassotalea guangxiensis sp. nov., isolated from sediment of the coastal wetland.</title>
        <authorList>
            <person name="Zheng S."/>
            <person name="Zhang D."/>
        </authorList>
    </citation>
    <scope>NUCLEOTIDE SEQUENCE [LARGE SCALE GENOMIC DNA]</scope>
    <source>
        <strain evidence="2 3">ZS-4</strain>
    </source>
</reference>
<evidence type="ECO:0008006" key="4">
    <source>
        <dbReference type="Google" id="ProtNLM"/>
    </source>
</evidence>
<protein>
    <recommendedName>
        <fullName evidence="4">PEP-CTERM sorting domain-containing protein</fullName>
    </recommendedName>
</protein>
<keyword evidence="1" id="KW-0732">Signal</keyword>
<keyword evidence="3" id="KW-1185">Reference proteome</keyword>
<evidence type="ECO:0000313" key="2">
    <source>
        <dbReference type="EMBL" id="TKB43965.1"/>
    </source>
</evidence>
<dbReference type="OrthoDB" id="6228957at2"/>
<feature type="chain" id="PRO_5020933368" description="PEP-CTERM sorting domain-containing protein" evidence="1">
    <location>
        <begin position="28"/>
        <end position="218"/>
    </location>
</feature>